<dbReference type="InterPro" id="IPR000326">
    <property type="entry name" value="PAP2/HPO"/>
</dbReference>
<dbReference type="STRING" id="1440774.Y900_015305"/>
<dbReference type="RefSeq" id="WP_036342877.1">
    <property type="nucleotide sequence ID" value="NZ_JALN02000001.1"/>
</dbReference>
<dbReference type="InterPro" id="IPR036938">
    <property type="entry name" value="PAP2/HPO_sf"/>
</dbReference>
<dbReference type="SUPFAM" id="SSF48317">
    <property type="entry name" value="Acid phosphatase/Vanadium-dependent haloperoxidase"/>
    <property type="match status" value="1"/>
</dbReference>
<keyword evidence="1" id="KW-0472">Membrane</keyword>
<evidence type="ECO:0000256" key="1">
    <source>
        <dbReference type="SAM" id="Phobius"/>
    </source>
</evidence>
<dbReference type="AlphaFoldDB" id="A0A064CNH5"/>
<gene>
    <name evidence="3" type="ORF">Y900_015305</name>
</gene>
<accession>A0A064CNH5</accession>
<dbReference type="Pfam" id="PF01569">
    <property type="entry name" value="PAP2"/>
    <property type="match status" value="1"/>
</dbReference>
<dbReference type="eggNOG" id="COG0671">
    <property type="taxonomic scope" value="Bacteria"/>
</dbReference>
<feature type="transmembrane region" description="Helical" evidence="1">
    <location>
        <begin position="158"/>
        <end position="179"/>
    </location>
</feature>
<dbReference type="PANTHER" id="PTHR14969:SF13">
    <property type="entry name" value="AT30094P"/>
    <property type="match status" value="1"/>
</dbReference>
<proteinExistence type="predicted"/>
<evidence type="ECO:0000313" key="3">
    <source>
        <dbReference type="EMBL" id="KDF00269.1"/>
    </source>
</evidence>
<dbReference type="PANTHER" id="PTHR14969">
    <property type="entry name" value="SPHINGOSINE-1-PHOSPHATE PHOSPHOHYDROLASE"/>
    <property type="match status" value="1"/>
</dbReference>
<dbReference type="OrthoDB" id="5289372at2"/>
<keyword evidence="1" id="KW-0812">Transmembrane</keyword>
<feature type="transmembrane region" description="Helical" evidence="1">
    <location>
        <begin position="90"/>
        <end position="111"/>
    </location>
</feature>
<dbReference type="EMBL" id="JALN02000001">
    <property type="protein sequence ID" value="KDF00269.1"/>
    <property type="molecule type" value="Genomic_DNA"/>
</dbReference>
<keyword evidence="1" id="KW-1133">Transmembrane helix</keyword>
<dbReference type="Gene3D" id="1.20.144.10">
    <property type="entry name" value="Phosphatidic acid phosphatase type 2/haloperoxidase"/>
    <property type="match status" value="1"/>
</dbReference>
<feature type="domain" description="Phosphatidic acid phosphatase type 2/haloperoxidase" evidence="2">
    <location>
        <begin position="87"/>
        <end position="200"/>
    </location>
</feature>
<dbReference type="Proteomes" id="UP000022835">
    <property type="component" value="Unassembled WGS sequence"/>
</dbReference>
<organism evidence="3 4">
    <name type="scientific">Mycolicibacterium aromaticivorans JS19b1 = JCM 16368</name>
    <dbReference type="NCBI Taxonomy" id="1440774"/>
    <lineage>
        <taxon>Bacteria</taxon>
        <taxon>Bacillati</taxon>
        <taxon>Actinomycetota</taxon>
        <taxon>Actinomycetes</taxon>
        <taxon>Mycobacteriales</taxon>
        <taxon>Mycobacteriaceae</taxon>
        <taxon>Mycolicibacterium</taxon>
    </lineage>
</organism>
<dbReference type="CDD" id="cd03392">
    <property type="entry name" value="PAP2_like_2"/>
    <property type="match status" value="1"/>
</dbReference>
<feature type="transmembrane region" description="Helical" evidence="1">
    <location>
        <begin position="7"/>
        <end position="28"/>
    </location>
</feature>
<reference evidence="3" key="1">
    <citation type="submission" date="2014-05" db="EMBL/GenBank/DDBJ databases">
        <title>Genome sequence of Mycobacterium aromaticivorans strain JS19b1T (= DSM 45407T).</title>
        <authorList>
            <person name="Kwak Y."/>
            <person name="Park G.-S."/>
            <person name="Li Q.X."/>
            <person name="Lee S.-E."/>
            <person name="Shin J.-H."/>
        </authorList>
    </citation>
    <scope>NUCLEOTIDE SEQUENCE [LARGE SCALE GENOMIC DNA]</scope>
    <source>
        <strain evidence="3">JS19b1</strain>
    </source>
</reference>
<sequence length="222" mass="23721">MASKKTWLTASIVVAVAVYTTMWVGYALNWGWLDSVDTDSLQAFHNIGASRPGWVSFWVVFCVVFGPNGFRVAALILLIIALVRRRVPTALFLVISVGLMGLVTEGAKFLAGRPRPASALVYGQGSSFPSGHALGVMVGVLALLTVLWPHLSPRLRRALAVVGGLLIVTVGIARVVLNVHHPSDVLAGWALGYVYYLLCLRLVQPIPLTAAAETPAALGTLR</sequence>
<dbReference type="SMART" id="SM00014">
    <property type="entry name" value="acidPPc"/>
    <property type="match status" value="1"/>
</dbReference>
<feature type="transmembrane region" description="Helical" evidence="1">
    <location>
        <begin position="131"/>
        <end position="151"/>
    </location>
</feature>
<evidence type="ECO:0000259" key="2">
    <source>
        <dbReference type="SMART" id="SM00014"/>
    </source>
</evidence>
<protein>
    <submittedName>
        <fullName evidence="3">Membrane protein</fullName>
    </submittedName>
</protein>
<feature type="transmembrane region" description="Helical" evidence="1">
    <location>
        <begin position="185"/>
        <end position="203"/>
    </location>
</feature>
<evidence type="ECO:0000313" key="4">
    <source>
        <dbReference type="Proteomes" id="UP000022835"/>
    </source>
</evidence>
<feature type="transmembrane region" description="Helical" evidence="1">
    <location>
        <begin position="57"/>
        <end position="83"/>
    </location>
</feature>
<name>A0A064CNH5_9MYCO</name>
<comment type="caution">
    <text evidence="3">The sequence shown here is derived from an EMBL/GenBank/DDBJ whole genome shotgun (WGS) entry which is preliminary data.</text>
</comment>
<keyword evidence="4" id="KW-1185">Reference proteome</keyword>